<evidence type="ECO:0000313" key="1">
    <source>
        <dbReference type="EMBL" id="KAH3774136.1"/>
    </source>
</evidence>
<dbReference type="Proteomes" id="UP000828390">
    <property type="component" value="Unassembled WGS sequence"/>
</dbReference>
<protein>
    <submittedName>
        <fullName evidence="1">Uncharacterized protein</fullName>
    </submittedName>
</protein>
<reference evidence="1" key="1">
    <citation type="journal article" date="2019" name="bioRxiv">
        <title>The Genome of the Zebra Mussel, Dreissena polymorpha: A Resource for Invasive Species Research.</title>
        <authorList>
            <person name="McCartney M.A."/>
            <person name="Auch B."/>
            <person name="Kono T."/>
            <person name="Mallez S."/>
            <person name="Zhang Y."/>
            <person name="Obille A."/>
            <person name="Becker A."/>
            <person name="Abrahante J.E."/>
            <person name="Garbe J."/>
            <person name="Badalamenti J.P."/>
            <person name="Herman A."/>
            <person name="Mangelson H."/>
            <person name="Liachko I."/>
            <person name="Sullivan S."/>
            <person name="Sone E.D."/>
            <person name="Koren S."/>
            <person name="Silverstein K.A.T."/>
            <person name="Beckman K.B."/>
            <person name="Gohl D.M."/>
        </authorList>
    </citation>
    <scope>NUCLEOTIDE SEQUENCE</scope>
    <source>
        <strain evidence="1">Duluth1</strain>
        <tissue evidence="1">Whole animal</tissue>
    </source>
</reference>
<organism evidence="1 2">
    <name type="scientific">Dreissena polymorpha</name>
    <name type="common">Zebra mussel</name>
    <name type="synonym">Mytilus polymorpha</name>
    <dbReference type="NCBI Taxonomy" id="45954"/>
    <lineage>
        <taxon>Eukaryota</taxon>
        <taxon>Metazoa</taxon>
        <taxon>Spiralia</taxon>
        <taxon>Lophotrochozoa</taxon>
        <taxon>Mollusca</taxon>
        <taxon>Bivalvia</taxon>
        <taxon>Autobranchia</taxon>
        <taxon>Heteroconchia</taxon>
        <taxon>Euheterodonta</taxon>
        <taxon>Imparidentia</taxon>
        <taxon>Neoheterodontei</taxon>
        <taxon>Myida</taxon>
        <taxon>Dreissenoidea</taxon>
        <taxon>Dreissenidae</taxon>
        <taxon>Dreissena</taxon>
    </lineage>
</organism>
<gene>
    <name evidence="1" type="ORF">DPMN_175510</name>
</gene>
<dbReference type="AlphaFoldDB" id="A0A9D4E6M8"/>
<reference evidence="1" key="2">
    <citation type="submission" date="2020-11" db="EMBL/GenBank/DDBJ databases">
        <authorList>
            <person name="McCartney M.A."/>
            <person name="Auch B."/>
            <person name="Kono T."/>
            <person name="Mallez S."/>
            <person name="Becker A."/>
            <person name="Gohl D.M."/>
            <person name="Silverstein K.A.T."/>
            <person name="Koren S."/>
            <person name="Bechman K.B."/>
            <person name="Herman A."/>
            <person name="Abrahante J.E."/>
            <person name="Garbe J."/>
        </authorList>
    </citation>
    <scope>NUCLEOTIDE SEQUENCE</scope>
    <source>
        <strain evidence="1">Duluth1</strain>
        <tissue evidence="1">Whole animal</tissue>
    </source>
</reference>
<sequence length="60" mass="6296">MIRHVKRVAAVLLRVGSGTSGNVLGAPGGQHGSYGKFKTAVLIRDNAGWLVLVENNILIA</sequence>
<keyword evidence="2" id="KW-1185">Reference proteome</keyword>
<evidence type="ECO:0000313" key="2">
    <source>
        <dbReference type="Proteomes" id="UP000828390"/>
    </source>
</evidence>
<accession>A0A9D4E6M8</accession>
<name>A0A9D4E6M8_DREPO</name>
<dbReference type="EMBL" id="JAIWYP010000009">
    <property type="protein sequence ID" value="KAH3774136.1"/>
    <property type="molecule type" value="Genomic_DNA"/>
</dbReference>
<comment type="caution">
    <text evidence="1">The sequence shown here is derived from an EMBL/GenBank/DDBJ whole genome shotgun (WGS) entry which is preliminary data.</text>
</comment>
<proteinExistence type="predicted"/>